<evidence type="ECO:0000313" key="2">
    <source>
        <dbReference type="EMBL" id="CUQ17831.1"/>
    </source>
</evidence>
<dbReference type="Pfam" id="PF00903">
    <property type="entry name" value="Glyoxalase"/>
    <property type="match status" value="1"/>
</dbReference>
<dbReference type="Proteomes" id="UP000260828">
    <property type="component" value="Unassembled WGS sequence"/>
</dbReference>
<dbReference type="AlphaFoldDB" id="A0A174UAS9"/>
<reference evidence="2 4" key="1">
    <citation type="submission" date="2015-09" db="EMBL/GenBank/DDBJ databases">
        <authorList>
            <consortium name="Pathogen Informatics"/>
        </authorList>
    </citation>
    <scope>NUCLEOTIDE SEQUENCE [LARGE SCALE GENOMIC DNA]</scope>
    <source>
        <strain evidence="2 4">2789STDY5834939</strain>
    </source>
</reference>
<dbReference type="PANTHER" id="PTHR21366">
    <property type="entry name" value="GLYOXALASE FAMILY PROTEIN"/>
    <property type="match status" value="1"/>
</dbReference>
<evidence type="ECO:0000313" key="5">
    <source>
        <dbReference type="Proteomes" id="UP000260828"/>
    </source>
</evidence>
<dbReference type="RefSeq" id="WP_006872993.1">
    <property type="nucleotide sequence ID" value="NZ_CABIWA010000001.1"/>
</dbReference>
<dbReference type="PANTHER" id="PTHR21366:SF14">
    <property type="entry name" value="GLYOXALASE DOMAIN-CONTAINING PROTEIN 5"/>
    <property type="match status" value="1"/>
</dbReference>
<dbReference type="Gene3D" id="3.10.180.10">
    <property type="entry name" value="2,3-Dihydroxybiphenyl 1,2-Dioxygenase, domain 1"/>
    <property type="match status" value="1"/>
</dbReference>
<dbReference type="InterPro" id="IPR050383">
    <property type="entry name" value="GlyoxalaseI/FosfomycinResist"/>
</dbReference>
<dbReference type="GeneID" id="72464645"/>
<reference evidence="3 5" key="2">
    <citation type="submission" date="2018-08" db="EMBL/GenBank/DDBJ databases">
        <title>A genome reference for cultivated species of the human gut microbiota.</title>
        <authorList>
            <person name="Zou Y."/>
            <person name="Xue W."/>
            <person name="Luo G."/>
        </authorList>
    </citation>
    <scope>NUCLEOTIDE SEQUENCE [LARGE SCALE GENOMIC DNA]</scope>
    <source>
        <strain evidence="3 5">TF05-12AC</strain>
    </source>
</reference>
<gene>
    <name evidence="3" type="ORF">DXC40_10080</name>
    <name evidence="2" type="ORF">ERS852551_03433</name>
</gene>
<organism evidence="2 4">
    <name type="scientific">Anaerotruncus colihominis</name>
    <dbReference type="NCBI Taxonomy" id="169435"/>
    <lineage>
        <taxon>Bacteria</taxon>
        <taxon>Bacillati</taxon>
        <taxon>Bacillota</taxon>
        <taxon>Clostridia</taxon>
        <taxon>Eubacteriales</taxon>
        <taxon>Oscillospiraceae</taxon>
        <taxon>Anaerotruncus</taxon>
    </lineage>
</organism>
<evidence type="ECO:0000313" key="3">
    <source>
        <dbReference type="EMBL" id="RGE67818.1"/>
    </source>
</evidence>
<sequence length="128" mass="14637">MRISKIDHVVMTTDVVDECLKFYRMLGFSIRDAQGRYELTAGDVRINLYRRGDGVYPHADNMQPGSTDLCFELDGNIDDLRMLRDYFEKQGLDVSDSLVPRNGLRGAMQSFYLRDPDGNSIEISSYGR</sequence>
<dbReference type="PROSITE" id="PS51819">
    <property type="entry name" value="VOC"/>
    <property type="match status" value="1"/>
</dbReference>
<dbReference type="InterPro" id="IPR004360">
    <property type="entry name" value="Glyas_Fos-R_dOase_dom"/>
</dbReference>
<accession>A0A174UAS9</accession>
<proteinExistence type="predicted"/>
<dbReference type="EMBL" id="QVME01000004">
    <property type="protein sequence ID" value="RGE67818.1"/>
    <property type="molecule type" value="Genomic_DNA"/>
</dbReference>
<evidence type="ECO:0000313" key="4">
    <source>
        <dbReference type="Proteomes" id="UP000095765"/>
    </source>
</evidence>
<name>A0A174UAS9_9FIRM</name>
<dbReference type="Proteomes" id="UP000095765">
    <property type="component" value="Unassembled WGS sequence"/>
</dbReference>
<dbReference type="InterPro" id="IPR037523">
    <property type="entry name" value="VOC_core"/>
</dbReference>
<feature type="domain" description="VOC" evidence="1">
    <location>
        <begin position="5"/>
        <end position="126"/>
    </location>
</feature>
<dbReference type="SUPFAM" id="SSF54593">
    <property type="entry name" value="Glyoxalase/Bleomycin resistance protein/Dihydroxybiphenyl dioxygenase"/>
    <property type="match status" value="1"/>
</dbReference>
<dbReference type="InterPro" id="IPR029068">
    <property type="entry name" value="Glyas_Bleomycin-R_OHBP_Dase"/>
</dbReference>
<dbReference type="EMBL" id="CZBE01000033">
    <property type="protein sequence ID" value="CUQ17831.1"/>
    <property type="molecule type" value="Genomic_DNA"/>
</dbReference>
<evidence type="ECO:0000259" key="1">
    <source>
        <dbReference type="PROSITE" id="PS51819"/>
    </source>
</evidence>
<dbReference type="OrthoDB" id="9800322at2"/>
<protein>
    <submittedName>
        <fullName evidence="3">VOC family virulence protein</fullName>
    </submittedName>
    <submittedName>
        <fullName evidence="2">Virulence protein STM3117</fullName>
    </submittedName>
</protein>